<evidence type="ECO:0000313" key="1">
    <source>
        <dbReference type="EMBL" id="MBL6458141.1"/>
    </source>
</evidence>
<evidence type="ECO:0000313" key="2">
    <source>
        <dbReference type="Proteomes" id="UP000606490"/>
    </source>
</evidence>
<dbReference type="RefSeq" id="WP_202827880.1">
    <property type="nucleotide sequence ID" value="NZ_JAEUXJ010000012.1"/>
</dbReference>
<protein>
    <submittedName>
        <fullName evidence="1">Uncharacterized protein</fullName>
    </submittedName>
</protein>
<proteinExistence type="predicted"/>
<accession>A0ABS1V8Z0</accession>
<comment type="caution">
    <text evidence="1">The sequence shown here is derived from an EMBL/GenBank/DDBJ whole genome shotgun (WGS) entry which is preliminary data.</text>
</comment>
<reference evidence="1 2" key="1">
    <citation type="submission" date="2021-01" db="EMBL/GenBank/DDBJ databases">
        <title>Belnapia mucosa sp. nov. and Belnapia arida sp. nov., isolated from the Tabernas Desert (Almeria, Spain).</title>
        <authorList>
            <person name="Molina-Menor E."/>
            <person name="Vidal-Verdu A."/>
            <person name="Calonge A."/>
            <person name="Satari L."/>
            <person name="Pereto Magraner J."/>
            <person name="Porcar Miralles M."/>
        </authorList>
    </citation>
    <scope>NUCLEOTIDE SEQUENCE [LARGE SCALE GENOMIC DNA]</scope>
    <source>
        <strain evidence="1 2">T6</strain>
    </source>
</reference>
<organism evidence="1 2">
    <name type="scientific">Belnapia mucosa</name>
    <dbReference type="NCBI Taxonomy" id="2804532"/>
    <lineage>
        <taxon>Bacteria</taxon>
        <taxon>Pseudomonadati</taxon>
        <taxon>Pseudomonadota</taxon>
        <taxon>Alphaproteobacteria</taxon>
        <taxon>Acetobacterales</taxon>
        <taxon>Roseomonadaceae</taxon>
        <taxon>Belnapia</taxon>
    </lineage>
</organism>
<name>A0ABS1V8Z0_9PROT</name>
<gene>
    <name evidence="1" type="ORF">JMJ55_22645</name>
</gene>
<dbReference type="Proteomes" id="UP000606490">
    <property type="component" value="Unassembled WGS sequence"/>
</dbReference>
<sequence>MTTPIAEDFAAIRARLDAIRAEERPVAAGPAPAAAPQAAGQQPGDFYSWLVGGTLWSVNS</sequence>
<dbReference type="EMBL" id="JAEUXJ010000012">
    <property type="protein sequence ID" value="MBL6458141.1"/>
    <property type="molecule type" value="Genomic_DNA"/>
</dbReference>
<keyword evidence="2" id="KW-1185">Reference proteome</keyword>